<dbReference type="InterPro" id="IPR036864">
    <property type="entry name" value="Zn2-C6_fun-type_DNA-bd_sf"/>
</dbReference>
<keyword evidence="2" id="KW-0862">Zinc</keyword>
<accession>C5DLU9</accession>
<dbReference type="OMA" id="WEAGRHS"/>
<dbReference type="GO" id="GO:0009074">
    <property type="term" value="P:aromatic amino acid family catabolic process"/>
    <property type="evidence" value="ECO:0007669"/>
    <property type="project" value="TreeGrafter"/>
</dbReference>
<dbReference type="FunCoup" id="C5DLU9">
    <property type="interactions" value="386"/>
</dbReference>
<keyword evidence="7" id="KW-1185">Reference proteome</keyword>
<evidence type="ECO:0000256" key="1">
    <source>
        <dbReference type="ARBA" id="ARBA00022723"/>
    </source>
</evidence>
<sequence>MKRLATGNDLEVSSQKYRRGYKACLNCRSRKTRCDLGPPDSPRDPPCVRCKRERKECVFLENSKRGGRKRIEWTVDGNTDVNATARFEAEDKYIPVATLKDTTSIKEGSLTPELNSMHNALEFLAKAAGSAAKEDSRSRIPSYERQDKTIREKTYHREESPNQHASGSKRASLATPGKLIEKLSDWKPGSLYDLGDVEYIGGHKLLTEKEATRLIDLFFLNMHPFFPYIPFQLRCSQELKRYPILLCAILTISARYHNFAEHKVSEGERSSRNIEVHDRLWIYCQRLISQSVWAEASTRSVGTILAFLLFTEWNPRAIHWHWTDYANDTSLSDISRRDYHSEAKRSDNTSLTGMGAMRRSDRMAWMLTGTAVRLAQDMGFMNNSPKIFTALHITETQTAMNMNQRSILSQSLAEVSLNGHDGDSGLSSACIEEIFRNEDSKRRWKSYTQQRDSVEGKSVGFCDNEKEFLIDEYAFFHNEDSDAYRDLSNLGTHEKSKLSAADKLLFTPRQRAKVELLRIMSIGYEAIYYKDTKLTLIDHKHKLAVLGILAPMIKGWHNTYKHLLVPFAGGQCPPTRDENKNATYDTPSKIDSESLISDYFYCQLYIYSLALQIEAGTEKDKKPNINELTKSAKYVELAYNAAKEVLHSAIRVHKLRALKYMPVRWAARIIRAVAFVVRCYMTLTGSGLGSDPRATTILAVCVISAEEIIEMIQKAAITLREASPDELHLCSRFSTVLMFLCTEMKRKQHSEPQNSELRRSSSHSLHNPTDAPARMPTTPAENYAATDFAIPAFLETPHPSHLPSELEDWFCTSDDVGLDFVEPWAEMLEQQFINNDKNMTFENLYNEAMGYEHLPKQ</sequence>
<name>C5DLU9_LACTC</name>
<dbReference type="InterPro" id="IPR001138">
    <property type="entry name" value="Zn2Cys6_DnaBD"/>
</dbReference>
<dbReference type="InterPro" id="IPR052780">
    <property type="entry name" value="AAA_Catabolism_Regulators"/>
</dbReference>
<keyword evidence="1" id="KW-0479">Metal-binding</keyword>
<dbReference type="Gene3D" id="4.10.240.10">
    <property type="entry name" value="Zn(2)-C6 fungal-type DNA-binding domain"/>
    <property type="match status" value="1"/>
</dbReference>
<dbReference type="EMBL" id="CU928171">
    <property type="protein sequence ID" value="CAR24760.1"/>
    <property type="molecule type" value="Genomic_DNA"/>
</dbReference>
<dbReference type="KEGG" id="lth:KLTH0G03718g"/>
<evidence type="ECO:0000256" key="4">
    <source>
        <dbReference type="SAM" id="MobiDB-lite"/>
    </source>
</evidence>
<evidence type="ECO:0000313" key="6">
    <source>
        <dbReference type="EMBL" id="CAR24760.1"/>
    </source>
</evidence>
<dbReference type="PROSITE" id="PS00463">
    <property type="entry name" value="ZN2_CY6_FUNGAL_1"/>
    <property type="match status" value="1"/>
</dbReference>
<dbReference type="SMART" id="SM00906">
    <property type="entry name" value="Fungal_trans"/>
    <property type="match status" value="1"/>
</dbReference>
<dbReference type="GO" id="GO:0003677">
    <property type="term" value="F:DNA binding"/>
    <property type="evidence" value="ECO:0007669"/>
    <property type="project" value="InterPro"/>
</dbReference>
<dbReference type="GO" id="GO:0045944">
    <property type="term" value="P:positive regulation of transcription by RNA polymerase II"/>
    <property type="evidence" value="ECO:0007669"/>
    <property type="project" value="TreeGrafter"/>
</dbReference>
<dbReference type="PANTHER" id="PTHR31644:SF2">
    <property type="entry name" value="TRANSCRIPTIONAL ACTIVATOR ARO80-RELATED"/>
    <property type="match status" value="1"/>
</dbReference>
<dbReference type="RefSeq" id="XP_002555197.1">
    <property type="nucleotide sequence ID" value="XM_002555151.1"/>
</dbReference>
<organism evidence="6 7">
    <name type="scientific">Lachancea thermotolerans (strain ATCC 56472 / CBS 6340 / NRRL Y-8284)</name>
    <name type="common">Yeast</name>
    <name type="synonym">Kluyveromyces thermotolerans</name>
    <dbReference type="NCBI Taxonomy" id="559295"/>
    <lineage>
        <taxon>Eukaryota</taxon>
        <taxon>Fungi</taxon>
        <taxon>Dikarya</taxon>
        <taxon>Ascomycota</taxon>
        <taxon>Saccharomycotina</taxon>
        <taxon>Saccharomycetes</taxon>
        <taxon>Saccharomycetales</taxon>
        <taxon>Saccharomycetaceae</taxon>
        <taxon>Lachancea</taxon>
    </lineage>
</organism>
<keyword evidence="3" id="KW-0539">Nucleus</keyword>
<feature type="domain" description="Zn(2)-C6 fungal-type" evidence="5">
    <location>
        <begin position="23"/>
        <end position="59"/>
    </location>
</feature>
<dbReference type="InterPro" id="IPR007219">
    <property type="entry name" value="XnlR_reg_dom"/>
</dbReference>
<dbReference type="SUPFAM" id="SSF57701">
    <property type="entry name" value="Zn2/Cys6 DNA-binding domain"/>
    <property type="match status" value="1"/>
</dbReference>
<evidence type="ECO:0000256" key="2">
    <source>
        <dbReference type="ARBA" id="ARBA00022833"/>
    </source>
</evidence>
<proteinExistence type="predicted"/>
<dbReference type="PROSITE" id="PS50048">
    <property type="entry name" value="ZN2_CY6_FUNGAL_2"/>
    <property type="match status" value="1"/>
</dbReference>
<reference evidence="6 7" key="1">
    <citation type="journal article" date="2009" name="Genome Res.">
        <title>Comparative genomics of protoploid Saccharomycetaceae.</title>
        <authorList>
            <consortium name="The Genolevures Consortium"/>
            <person name="Souciet J.-L."/>
            <person name="Dujon B."/>
            <person name="Gaillardin C."/>
            <person name="Johnston M."/>
            <person name="Baret P.V."/>
            <person name="Cliften P."/>
            <person name="Sherman D.J."/>
            <person name="Weissenbach J."/>
            <person name="Westhof E."/>
            <person name="Wincker P."/>
            <person name="Jubin C."/>
            <person name="Poulain J."/>
            <person name="Barbe V."/>
            <person name="Segurens B."/>
            <person name="Artiguenave F."/>
            <person name="Anthouard V."/>
            <person name="Vacherie B."/>
            <person name="Val M.-E."/>
            <person name="Fulton R.S."/>
            <person name="Minx P."/>
            <person name="Wilson R."/>
            <person name="Durrens P."/>
            <person name="Jean G."/>
            <person name="Marck C."/>
            <person name="Martin T."/>
            <person name="Nikolski M."/>
            <person name="Rolland T."/>
            <person name="Seret M.-L."/>
            <person name="Casaregola S."/>
            <person name="Despons L."/>
            <person name="Fairhead C."/>
            <person name="Fischer G."/>
            <person name="Lafontaine I."/>
            <person name="Leh V."/>
            <person name="Lemaire M."/>
            <person name="de Montigny J."/>
            <person name="Neuveglise C."/>
            <person name="Thierry A."/>
            <person name="Blanc-Lenfle I."/>
            <person name="Bleykasten C."/>
            <person name="Diffels J."/>
            <person name="Fritsch E."/>
            <person name="Frangeul L."/>
            <person name="Goeffon A."/>
            <person name="Jauniaux N."/>
            <person name="Kachouri-Lafond R."/>
            <person name="Payen C."/>
            <person name="Potier S."/>
            <person name="Pribylova L."/>
            <person name="Ozanne C."/>
            <person name="Richard G.-F."/>
            <person name="Sacerdot C."/>
            <person name="Straub M.-L."/>
            <person name="Talla E."/>
        </authorList>
    </citation>
    <scope>NUCLEOTIDE SEQUENCE [LARGE SCALE GENOMIC DNA]</scope>
    <source>
        <strain evidence="7">ATCC 56472 / CBS 6340 / NRRL Y-8284</strain>
    </source>
</reference>
<dbReference type="AlphaFoldDB" id="C5DLU9"/>
<evidence type="ECO:0000256" key="3">
    <source>
        <dbReference type="ARBA" id="ARBA00023242"/>
    </source>
</evidence>
<dbReference type="PANTHER" id="PTHR31644">
    <property type="entry name" value="TRANSCRIPTIONAL ACTIVATOR ARO80-RELATED"/>
    <property type="match status" value="1"/>
</dbReference>
<evidence type="ECO:0000313" key="7">
    <source>
        <dbReference type="Proteomes" id="UP000002036"/>
    </source>
</evidence>
<feature type="region of interest" description="Disordered" evidence="4">
    <location>
        <begin position="749"/>
        <end position="778"/>
    </location>
</feature>
<dbReference type="GO" id="GO:0006351">
    <property type="term" value="P:DNA-templated transcription"/>
    <property type="evidence" value="ECO:0007669"/>
    <property type="project" value="InterPro"/>
</dbReference>
<dbReference type="OrthoDB" id="2262349at2759"/>
<dbReference type="GeneID" id="8293463"/>
<dbReference type="CDD" id="cd12148">
    <property type="entry name" value="fungal_TF_MHR"/>
    <property type="match status" value="1"/>
</dbReference>
<dbReference type="HOGENOM" id="CLU_005663_0_0_1"/>
<dbReference type="Pfam" id="PF00172">
    <property type="entry name" value="Zn_clus"/>
    <property type="match status" value="1"/>
</dbReference>
<protein>
    <submittedName>
        <fullName evidence="6">KLTH0G03718p</fullName>
    </submittedName>
</protein>
<dbReference type="SMART" id="SM00066">
    <property type="entry name" value="GAL4"/>
    <property type="match status" value="1"/>
</dbReference>
<dbReference type="GO" id="GO:0008270">
    <property type="term" value="F:zinc ion binding"/>
    <property type="evidence" value="ECO:0007669"/>
    <property type="project" value="InterPro"/>
</dbReference>
<dbReference type="GO" id="GO:0000981">
    <property type="term" value="F:DNA-binding transcription factor activity, RNA polymerase II-specific"/>
    <property type="evidence" value="ECO:0007669"/>
    <property type="project" value="InterPro"/>
</dbReference>
<dbReference type="CDD" id="cd00067">
    <property type="entry name" value="GAL4"/>
    <property type="match status" value="1"/>
</dbReference>
<feature type="region of interest" description="Disordered" evidence="4">
    <location>
        <begin position="134"/>
        <end position="173"/>
    </location>
</feature>
<evidence type="ECO:0000259" key="5">
    <source>
        <dbReference type="PROSITE" id="PS50048"/>
    </source>
</evidence>
<dbReference type="InParanoid" id="C5DLU9"/>
<dbReference type="Proteomes" id="UP000002036">
    <property type="component" value="Chromosome G"/>
</dbReference>
<dbReference type="eggNOG" id="ENOG502QQTI">
    <property type="taxonomic scope" value="Eukaryota"/>
</dbReference>
<feature type="compositionally biased region" description="Basic and acidic residues" evidence="4">
    <location>
        <begin position="134"/>
        <end position="161"/>
    </location>
</feature>
<gene>
    <name evidence="6" type="ordered locus">KLTH0G03718g</name>
</gene>
<dbReference type="GO" id="GO:0005634">
    <property type="term" value="C:nucleus"/>
    <property type="evidence" value="ECO:0007669"/>
    <property type="project" value="TreeGrafter"/>
</dbReference>
<dbReference type="STRING" id="559295.C5DLU9"/>